<evidence type="ECO:0000256" key="5">
    <source>
        <dbReference type="ARBA" id="ARBA00022840"/>
    </source>
</evidence>
<dbReference type="GO" id="GO:0005524">
    <property type="term" value="F:ATP binding"/>
    <property type="evidence" value="ECO:0007669"/>
    <property type="project" value="UniProtKB-KW"/>
</dbReference>
<evidence type="ECO:0000313" key="8">
    <source>
        <dbReference type="EMBL" id="RKP19458.1"/>
    </source>
</evidence>
<dbReference type="InterPro" id="IPR027417">
    <property type="entry name" value="P-loop_NTPase"/>
</dbReference>
<proteinExistence type="predicted"/>
<dbReference type="GO" id="GO:0016787">
    <property type="term" value="F:hydrolase activity"/>
    <property type="evidence" value="ECO:0007669"/>
    <property type="project" value="UniProtKB-KW"/>
</dbReference>
<keyword evidence="4" id="KW-0347">Helicase</keyword>
<organism evidence="8 9">
    <name type="scientific">Rozella allomycis (strain CSF55)</name>
    <dbReference type="NCBI Taxonomy" id="988480"/>
    <lineage>
        <taxon>Eukaryota</taxon>
        <taxon>Fungi</taxon>
        <taxon>Fungi incertae sedis</taxon>
        <taxon>Cryptomycota</taxon>
        <taxon>Cryptomycota incertae sedis</taxon>
        <taxon>Rozella</taxon>
    </lineage>
</organism>
<dbReference type="PANTHER" id="PTHR47959">
    <property type="entry name" value="ATP-DEPENDENT RNA HELICASE RHLE-RELATED"/>
    <property type="match status" value="1"/>
</dbReference>
<feature type="domain" description="Helicase C-terminal" evidence="7">
    <location>
        <begin position="1"/>
        <end position="90"/>
    </location>
</feature>
<comment type="catalytic activity">
    <reaction evidence="6">
        <text>ATP + H2O = ADP + phosphate + H(+)</text>
        <dbReference type="Rhea" id="RHEA:13065"/>
        <dbReference type="ChEBI" id="CHEBI:15377"/>
        <dbReference type="ChEBI" id="CHEBI:15378"/>
        <dbReference type="ChEBI" id="CHEBI:30616"/>
        <dbReference type="ChEBI" id="CHEBI:43474"/>
        <dbReference type="ChEBI" id="CHEBI:456216"/>
        <dbReference type="EC" id="3.6.4.13"/>
    </reaction>
</comment>
<sequence length="168" mass="18755">DFKSGICNLLIATSVAARGLDVKELNLVINFDCPNHYEDYIHRVGRTGRAGRKGTAFTFITPDQEKYAPDLVKALKLSNTPVSDELQKLADEFKEQVKKGNAEFSGRGFGGKGLERMDQEREQMKRTQILAYGEEGDDSDEEMVEMDGDVKVVSRTTGQVVDYSNKLI</sequence>
<dbReference type="CDD" id="cd18787">
    <property type="entry name" value="SF2_C_DEAD"/>
    <property type="match status" value="1"/>
</dbReference>
<dbReference type="Gene3D" id="3.40.50.300">
    <property type="entry name" value="P-loop containing nucleotide triphosphate hydrolases"/>
    <property type="match status" value="1"/>
</dbReference>
<protein>
    <recommendedName>
        <fullName evidence="1">RNA helicase</fullName>
        <ecNumber evidence="1">3.6.4.13</ecNumber>
    </recommendedName>
</protein>
<dbReference type="SUPFAM" id="SSF52540">
    <property type="entry name" value="P-loop containing nucleoside triphosphate hydrolases"/>
    <property type="match status" value="1"/>
</dbReference>
<dbReference type="EMBL" id="ML005220">
    <property type="protein sequence ID" value="RKP19458.1"/>
    <property type="molecule type" value="Genomic_DNA"/>
</dbReference>
<dbReference type="PROSITE" id="PS51194">
    <property type="entry name" value="HELICASE_CTER"/>
    <property type="match status" value="1"/>
</dbReference>
<keyword evidence="3 8" id="KW-0378">Hydrolase</keyword>
<evidence type="ECO:0000256" key="3">
    <source>
        <dbReference type="ARBA" id="ARBA00022801"/>
    </source>
</evidence>
<evidence type="ECO:0000256" key="1">
    <source>
        <dbReference type="ARBA" id="ARBA00012552"/>
    </source>
</evidence>
<name>A0A4P9YJA4_ROZAC</name>
<dbReference type="AlphaFoldDB" id="A0A4P9YJA4"/>
<dbReference type="InterPro" id="IPR001650">
    <property type="entry name" value="Helicase_C-like"/>
</dbReference>
<evidence type="ECO:0000313" key="9">
    <source>
        <dbReference type="Proteomes" id="UP000281549"/>
    </source>
</evidence>
<dbReference type="GO" id="GO:0003724">
    <property type="term" value="F:RNA helicase activity"/>
    <property type="evidence" value="ECO:0007669"/>
    <property type="project" value="UniProtKB-EC"/>
</dbReference>
<dbReference type="PANTHER" id="PTHR47959:SF1">
    <property type="entry name" value="ATP-DEPENDENT RNA HELICASE DBPA"/>
    <property type="match status" value="1"/>
</dbReference>
<feature type="non-terminal residue" evidence="8">
    <location>
        <position position="1"/>
    </location>
</feature>
<gene>
    <name evidence="8" type="ORF">ROZALSC1DRAFT_13964</name>
</gene>
<keyword evidence="2" id="KW-0547">Nucleotide-binding</keyword>
<evidence type="ECO:0000256" key="6">
    <source>
        <dbReference type="ARBA" id="ARBA00047984"/>
    </source>
</evidence>
<dbReference type="EC" id="3.6.4.13" evidence="1"/>
<dbReference type="InterPro" id="IPR050079">
    <property type="entry name" value="DEAD_box_RNA_helicase"/>
</dbReference>
<evidence type="ECO:0000259" key="7">
    <source>
        <dbReference type="PROSITE" id="PS51194"/>
    </source>
</evidence>
<dbReference type="GO" id="GO:0005829">
    <property type="term" value="C:cytosol"/>
    <property type="evidence" value="ECO:0007669"/>
    <property type="project" value="TreeGrafter"/>
</dbReference>
<keyword evidence="5" id="KW-0067">ATP-binding</keyword>
<evidence type="ECO:0000256" key="2">
    <source>
        <dbReference type="ARBA" id="ARBA00022741"/>
    </source>
</evidence>
<dbReference type="Pfam" id="PF00271">
    <property type="entry name" value="Helicase_C"/>
    <property type="match status" value="1"/>
</dbReference>
<accession>A0A4P9YJA4</accession>
<dbReference type="Proteomes" id="UP000281549">
    <property type="component" value="Unassembled WGS sequence"/>
</dbReference>
<evidence type="ECO:0000256" key="4">
    <source>
        <dbReference type="ARBA" id="ARBA00022806"/>
    </source>
</evidence>
<dbReference type="SMART" id="SM00490">
    <property type="entry name" value="HELICc"/>
    <property type="match status" value="1"/>
</dbReference>
<reference evidence="9" key="1">
    <citation type="journal article" date="2018" name="Nat. Microbiol.">
        <title>Leveraging single-cell genomics to expand the fungal tree of life.</title>
        <authorList>
            <person name="Ahrendt S.R."/>
            <person name="Quandt C.A."/>
            <person name="Ciobanu D."/>
            <person name="Clum A."/>
            <person name="Salamov A."/>
            <person name="Andreopoulos B."/>
            <person name="Cheng J.F."/>
            <person name="Woyke T."/>
            <person name="Pelin A."/>
            <person name="Henrissat B."/>
            <person name="Reynolds N.K."/>
            <person name="Benny G.L."/>
            <person name="Smith M.E."/>
            <person name="James T.Y."/>
            <person name="Grigoriev I.V."/>
        </authorList>
    </citation>
    <scope>NUCLEOTIDE SEQUENCE [LARGE SCALE GENOMIC DNA]</scope>
    <source>
        <strain evidence="9">CSF55</strain>
    </source>
</reference>